<proteinExistence type="inferred from homology"/>
<comment type="similarity">
    <text evidence="2">Belongs to the eukaryotic RPA49/POLR1E RNA polymerase subunit family.</text>
</comment>
<dbReference type="PANTHER" id="PTHR14440">
    <property type="entry name" value="DNA-DIRECTED RNA POLYMERASE I SUBUNIT RPA49"/>
    <property type="match status" value="1"/>
</dbReference>
<dbReference type="GO" id="GO:0003677">
    <property type="term" value="F:DNA binding"/>
    <property type="evidence" value="ECO:0007669"/>
    <property type="project" value="InterPro"/>
</dbReference>
<dbReference type="GO" id="GO:0005730">
    <property type="term" value="C:nucleolus"/>
    <property type="evidence" value="ECO:0007669"/>
    <property type="project" value="UniProtKB-SubCell"/>
</dbReference>
<gene>
    <name evidence="7" type="ORF">FCALED_LOCUS1284</name>
</gene>
<reference evidence="7" key="1">
    <citation type="submission" date="2021-06" db="EMBL/GenBank/DDBJ databases">
        <authorList>
            <person name="Kallberg Y."/>
            <person name="Tangrot J."/>
            <person name="Rosling A."/>
        </authorList>
    </citation>
    <scope>NUCLEOTIDE SEQUENCE</scope>
    <source>
        <strain evidence="7">UK204</strain>
    </source>
</reference>
<organism evidence="7 8">
    <name type="scientific">Funneliformis caledonium</name>
    <dbReference type="NCBI Taxonomy" id="1117310"/>
    <lineage>
        <taxon>Eukaryota</taxon>
        <taxon>Fungi</taxon>
        <taxon>Fungi incertae sedis</taxon>
        <taxon>Mucoromycota</taxon>
        <taxon>Glomeromycotina</taxon>
        <taxon>Glomeromycetes</taxon>
        <taxon>Glomerales</taxon>
        <taxon>Glomeraceae</taxon>
        <taxon>Funneliformis</taxon>
    </lineage>
</organism>
<feature type="region of interest" description="Disordered" evidence="6">
    <location>
        <begin position="352"/>
        <end position="375"/>
    </location>
</feature>
<keyword evidence="5" id="KW-0539">Nucleus</keyword>
<dbReference type="AlphaFoldDB" id="A0A9N8VIS1"/>
<sequence length="594" mass="67971">MSNHSDEFFLPPSIRQIVKEHLSKIRNPGHPSNNKRKPQFRLRFDSNILRVIYQRAAKEAARRAREMFNITVTEVQSSQVRNKCTYTESYVDSDEEDERIVQLLRKIKKKYKNVKSNSSPKEQLIASTGDDVDIEITAPIIDLTVDHPEIRPAKRGSNSSKASSGSKAMHFESNKTREGNVEKLKKGEKRKLNVILEENKERSTELAPSLGMFTGISLAPKEILFNSYGRTADKSNNHRIIVGEDDAISFESTVQPQEHLKAGEYVIAIYNKYSNTVTFQGVNEVDIVPVPKRLKSEQREEPKPIQDYVTAKTALDKEFGSKKVRSKISARERGQIDISQVRDLDKIAAGVEEKAKSKPANEEHKKEDSIIPPFDETTTDPSKIYNWEDIITPAELAAIDIHALLLAKTETDRIALLPYPESNYVKSRLLPSLTAKKVNHKRIRILMYINYLMAFRSHAFDNVQNRQRMAEKLRSPPNIILDKLYERFVYRAFKKIGGNQSLKFTERNEQKLICYMLVLCLILDKYHVDPVPISEDLRTTTIKLNNLFKCIGCTIQNLSKKEINELGKNVQPKRAVLNAPLKFPQPKKRSGKTR</sequence>
<feature type="compositionally biased region" description="Basic and acidic residues" evidence="6">
    <location>
        <begin position="352"/>
        <end position="369"/>
    </location>
</feature>
<dbReference type="Proteomes" id="UP000789570">
    <property type="component" value="Unassembled WGS sequence"/>
</dbReference>
<comment type="subcellular location">
    <subcellularLocation>
        <location evidence="1">Nucleus</location>
        <location evidence="1">Nucleolus</location>
    </subcellularLocation>
</comment>
<feature type="region of interest" description="Disordered" evidence="6">
    <location>
        <begin position="148"/>
        <end position="185"/>
    </location>
</feature>
<dbReference type="OrthoDB" id="532500at2759"/>
<feature type="compositionally biased region" description="Basic and acidic residues" evidence="6">
    <location>
        <begin position="169"/>
        <end position="185"/>
    </location>
</feature>
<evidence type="ECO:0000256" key="5">
    <source>
        <dbReference type="ARBA" id="ARBA00023242"/>
    </source>
</evidence>
<dbReference type="EMBL" id="CAJVPQ010000157">
    <property type="protein sequence ID" value="CAG8451914.1"/>
    <property type="molecule type" value="Genomic_DNA"/>
</dbReference>
<evidence type="ECO:0000313" key="8">
    <source>
        <dbReference type="Proteomes" id="UP000789570"/>
    </source>
</evidence>
<keyword evidence="4" id="KW-0804">Transcription</keyword>
<evidence type="ECO:0000256" key="4">
    <source>
        <dbReference type="ARBA" id="ARBA00023163"/>
    </source>
</evidence>
<evidence type="ECO:0000256" key="6">
    <source>
        <dbReference type="SAM" id="MobiDB-lite"/>
    </source>
</evidence>
<dbReference type="InterPro" id="IPR009668">
    <property type="entry name" value="RNA_pol-assoc_fac_A49-like"/>
</dbReference>
<keyword evidence="8" id="KW-1185">Reference proteome</keyword>
<comment type="caution">
    <text evidence="7">The sequence shown here is derived from an EMBL/GenBank/DDBJ whole genome shotgun (WGS) entry which is preliminary data.</text>
</comment>
<feature type="compositionally biased region" description="Low complexity" evidence="6">
    <location>
        <begin position="156"/>
        <end position="168"/>
    </location>
</feature>
<dbReference type="Pfam" id="PF06870">
    <property type="entry name" value="RNA_pol_I_A49"/>
    <property type="match status" value="1"/>
</dbReference>
<accession>A0A9N8VIS1</accession>
<evidence type="ECO:0000256" key="2">
    <source>
        <dbReference type="ARBA" id="ARBA00009430"/>
    </source>
</evidence>
<dbReference type="GO" id="GO:0000428">
    <property type="term" value="C:DNA-directed RNA polymerase complex"/>
    <property type="evidence" value="ECO:0007669"/>
    <property type="project" value="UniProtKB-KW"/>
</dbReference>
<evidence type="ECO:0000256" key="1">
    <source>
        <dbReference type="ARBA" id="ARBA00004604"/>
    </source>
</evidence>
<evidence type="ECO:0000313" key="7">
    <source>
        <dbReference type="EMBL" id="CAG8451914.1"/>
    </source>
</evidence>
<keyword evidence="3" id="KW-0240">DNA-directed RNA polymerase</keyword>
<dbReference type="GO" id="GO:0006351">
    <property type="term" value="P:DNA-templated transcription"/>
    <property type="evidence" value="ECO:0007669"/>
    <property type="project" value="InterPro"/>
</dbReference>
<protein>
    <submittedName>
        <fullName evidence="7">5904_t:CDS:1</fullName>
    </submittedName>
</protein>
<name>A0A9N8VIS1_9GLOM</name>
<evidence type="ECO:0000256" key="3">
    <source>
        <dbReference type="ARBA" id="ARBA00022478"/>
    </source>
</evidence>